<dbReference type="PANTHER" id="PTHR35004:SF8">
    <property type="entry name" value="TRANSPOSASE RV3428C-RELATED"/>
    <property type="match status" value="1"/>
</dbReference>
<dbReference type="PANTHER" id="PTHR35004">
    <property type="entry name" value="TRANSPOSASE RV3428C-RELATED"/>
    <property type="match status" value="1"/>
</dbReference>
<dbReference type="RefSeq" id="WP_195387692.1">
    <property type="nucleotide sequence ID" value="NZ_JADNGL010000001.1"/>
</dbReference>
<dbReference type="EMBL" id="JAQMLV010000003">
    <property type="protein sequence ID" value="MDB8744068.1"/>
    <property type="molecule type" value="Genomic_DNA"/>
</dbReference>
<protein>
    <submittedName>
        <fullName evidence="3">IS21 family transposase</fullName>
    </submittedName>
</protein>
<dbReference type="Pfam" id="PF22483">
    <property type="entry name" value="Mu-transpos_C_2"/>
    <property type="match status" value="1"/>
</dbReference>
<feature type="domain" description="Integrase catalytic" evidence="2">
    <location>
        <begin position="1"/>
        <end position="173"/>
    </location>
</feature>
<comment type="caution">
    <text evidence="3">The sequence shown here is derived from an EMBL/GenBank/DDBJ whole genome shotgun (WGS) entry which is preliminary data.</text>
</comment>
<dbReference type="GO" id="GO:0015074">
    <property type="term" value="P:DNA integration"/>
    <property type="evidence" value="ECO:0007669"/>
    <property type="project" value="InterPro"/>
</dbReference>
<sequence length="376" mass="43239">MQVDWAGGIIPYFDSITGEEYKAHLFVAALPCSSYLYVEACTDIKQENWLMWHVHAYEYFGGVTKVLIPDNLKTGVTANTRYETQLNENYRELVEYYGTAIVPARVRKPQDKGLVERSVGFSTTWITAALREQKFFSFAEVKDAVSERLVIINTKPFQKRPGSRREAYLSEEKEFMLPLLKRPYEPSVWKQQTVGNDYLISDGLNKYSIPFDLIGEQVQIRLTKDLVEVYFKGSRMTSHKRLDKYSVQTVIKPEHKPSNHREYLNCNADELEKWAATVGKYTEEVVKHFLTDGSVPEQGYKACVSLTKLGKRYGKKKLEAACERMLVFSSSPSIRTITTLLKNSKESEKTVEFSDNSNKYDITRGAAYWRKADGDR</sequence>
<evidence type="ECO:0000256" key="1">
    <source>
        <dbReference type="ARBA" id="ARBA00009277"/>
    </source>
</evidence>
<dbReference type="InterPro" id="IPR054353">
    <property type="entry name" value="IstA-like_C"/>
</dbReference>
<organism evidence="3 4">
    <name type="scientific">Ruminococcus bicirculans</name>
    <name type="common">ex Wegman et al. 2014</name>
    <dbReference type="NCBI Taxonomy" id="1160721"/>
    <lineage>
        <taxon>Bacteria</taxon>
        <taxon>Bacillati</taxon>
        <taxon>Bacillota</taxon>
        <taxon>Clostridia</taxon>
        <taxon>Eubacteriales</taxon>
        <taxon>Oscillospiraceae</taxon>
        <taxon>Ruminococcus</taxon>
    </lineage>
</organism>
<dbReference type="AlphaFoldDB" id="A0AAW6E0Y7"/>
<name>A0AAW6E0Y7_9FIRM</name>
<dbReference type="NCBIfam" id="NF033546">
    <property type="entry name" value="transpos_IS21"/>
    <property type="match status" value="1"/>
</dbReference>
<proteinExistence type="inferred from homology"/>
<dbReference type="GO" id="GO:0003676">
    <property type="term" value="F:nucleic acid binding"/>
    <property type="evidence" value="ECO:0007669"/>
    <property type="project" value="InterPro"/>
</dbReference>
<dbReference type="Proteomes" id="UP001211015">
    <property type="component" value="Unassembled WGS sequence"/>
</dbReference>
<dbReference type="InterPro" id="IPR012337">
    <property type="entry name" value="RNaseH-like_sf"/>
</dbReference>
<dbReference type="InterPro" id="IPR001584">
    <property type="entry name" value="Integrase_cat-core"/>
</dbReference>
<dbReference type="PROSITE" id="PS50994">
    <property type="entry name" value="INTEGRASE"/>
    <property type="match status" value="1"/>
</dbReference>
<gene>
    <name evidence="3" type="primary">istA</name>
    <name evidence="3" type="ORF">PNU62_03455</name>
</gene>
<dbReference type="Gene3D" id="3.30.420.10">
    <property type="entry name" value="Ribonuclease H-like superfamily/Ribonuclease H"/>
    <property type="match status" value="1"/>
</dbReference>
<accession>A0AAW6E0Y7</accession>
<reference evidence="3" key="1">
    <citation type="submission" date="2023-01" db="EMBL/GenBank/DDBJ databases">
        <title>Human gut microbiome strain richness.</title>
        <authorList>
            <person name="Chen-Liaw A."/>
        </authorList>
    </citation>
    <scope>NUCLEOTIDE SEQUENCE</scope>
    <source>
        <strain evidence="3">1001275st1_F4_1001275B_160808</strain>
    </source>
</reference>
<evidence type="ECO:0000313" key="3">
    <source>
        <dbReference type="EMBL" id="MDB8744068.1"/>
    </source>
</evidence>
<comment type="similarity">
    <text evidence="1">Belongs to the transposase IS21/IS408/IS1162 family.</text>
</comment>
<evidence type="ECO:0000313" key="4">
    <source>
        <dbReference type="Proteomes" id="UP001211015"/>
    </source>
</evidence>
<dbReference type="SUPFAM" id="SSF53098">
    <property type="entry name" value="Ribonuclease H-like"/>
    <property type="match status" value="1"/>
</dbReference>
<evidence type="ECO:0000259" key="2">
    <source>
        <dbReference type="PROSITE" id="PS50994"/>
    </source>
</evidence>
<dbReference type="InterPro" id="IPR036397">
    <property type="entry name" value="RNaseH_sf"/>
</dbReference>